<gene>
    <name evidence="3" type="ORF">AMECASPLE_034220</name>
</gene>
<reference evidence="3 4" key="1">
    <citation type="submission" date="2021-06" db="EMBL/GenBank/DDBJ databases">
        <authorList>
            <person name="Palmer J.M."/>
        </authorList>
    </citation>
    <scope>NUCLEOTIDE SEQUENCE [LARGE SCALE GENOMIC DNA]</scope>
    <source>
        <strain evidence="3 4">AS_MEX2019</strain>
        <tissue evidence="3">Muscle</tissue>
    </source>
</reference>
<evidence type="ECO:0000313" key="4">
    <source>
        <dbReference type="Proteomes" id="UP001469553"/>
    </source>
</evidence>
<name>A0ABV1ADG4_9TELE</name>
<feature type="chain" id="PRO_5045924244" description="Secreted protein" evidence="2">
    <location>
        <begin position="17"/>
        <end position="148"/>
    </location>
</feature>
<sequence>MRAWILSALKVVTTFAACGNLRWHQMHGRSWVHRCSPSASSGEKLKYPKLPPVLSFLSSLCMQKIQTLSPQENFTDYLLSGLHSGFKSLQASCERTWPTPHCAPLQDHPPGATSTSSASKTELPEPFTYPIFSRSVHHLTSPPPWRIS</sequence>
<accession>A0ABV1ADG4</accession>
<keyword evidence="4" id="KW-1185">Reference proteome</keyword>
<evidence type="ECO:0008006" key="5">
    <source>
        <dbReference type="Google" id="ProtNLM"/>
    </source>
</evidence>
<comment type="caution">
    <text evidence="3">The sequence shown here is derived from an EMBL/GenBank/DDBJ whole genome shotgun (WGS) entry which is preliminary data.</text>
</comment>
<protein>
    <recommendedName>
        <fullName evidence="5">Secreted protein</fullName>
    </recommendedName>
</protein>
<feature type="signal peptide" evidence="2">
    <location>
        <begin position="1"/>
        <end position="16"/>
    </location>
</feature>
<dbReference type="Proteomes" id="UP001469553">
    <property type="component" value="Unassembled WGS sequence"/>
</dbReference>
<evidence type="ECO:0000256" key="2">
    <source>
        <dbReference type="SAM" id="SignalP"/>
    </source>
</evidence>
<organism evidence="3 4">
    <name type="scientific">Ameca splendens</name>
    <dbReference type="NCBI Taxonomy" id="208324"/>
    <lineage>
        <taxon>Eukaryota</taxon>
        <taxon>Metazoa</taxon>
        <taxon>Chordata</taxon>
        <taxon>Craniata</taxon>
        <taxon>Vertebrata</taxon>
        <taxon>Euteleostomi</taxon>
        <taxon>Actinopterygii</taxon>
        <taxon>Neopterygii</taxon>
        <taxon>Teleostei</taxon>
        <taxon>Neoteleostei</taxon>
        <taxon>Acanthomorphata</taxon>
        <taxon>Ovalentaria</taxon>
        <taxon>Atherinomorphae</taxon>
        <taxon>Cyprinodontiformes</taxon>
        <taxon>Goodeidae</taxon>
        <taxon>Ameca</taxon>
    </lineage>
</organism>
<feature type="region of interest" description="Disordered" evidence="1">
    <location>
        <begin position="100"/>
        <end position="121"/>
    </location>
</feature>
<evidence type="ECO:0000256" key="1">
    <source>
        <dbReference type="SAM" id="MobiDB-lite"/>
    </source>
</evidence>
<proteinExistence type="predicted"/>
<evidence type="ECO:0000313" key="3">
    <source>
        <dbReference type="EMBL" id="MEQ2316619.1"/>
    </source>
</evidence>
<keyword evidence="2" id="KW-0732">Signal</keyword>
<dbReference type="EMBL" id="JAHRIP010089439">
    <property type="protein sequence ID" value="MEQ2316619.1"/>
    <property type="molecule type" value="Genomic_DNA"/>
</dbReference>